<organism evidence="1 2">
    <name type="scientific">Aspergillus puulaauensis</name>
    <dbReference type="NCBI Taxonomy" id="1220207"/>
    <lineage>
        <taxon>Eukaryota</taxon>
        <taxon>Fungi</taxon>
        <taxon>Dikarya</taxon>
        <taxon>Ascomycota</taxon>
        <taxon>Pezizomycotina</taxon>
        <taxon>Eurotiomycetes</taxon>
        <taxon>Eurotiomycetidae</taxon>
        <taxon>Eurotiales</taxon>
        <taxon>Aspergillaceae</taxon>
        <taxon>Aspergillus</taxon>
    </lineage>
</organism>
<evidence type="ECO:0000313" key="1">
    <source>
        <dbReference type="EMBL" id="BCS17338.1"/>
    </source>
</evidence>
<reference evidence="1" key="1">
    <citation type="submission" date="2021-01" db="EMBL/GenBank/DDBJ databases">
        <authorList>
            <consortium name="Aspergillus puulaauensis MK2 genome sequencing consortium"/>
            <person name="Kazuki M."/>
            <person name="Futagami T."/>
        </authorList>
    </citation>
    <scope>NUCLEOTIDE SEQUENCE</scope>
    <source>
        <strain evidence="1">MK2</strain>
    </source>
</reference>
<accession>A0A7R7X9Q7</accession>
<protein>
    <recommendedName>
        <fullName evidence="3">SRR1-like domain-containing protein</fullName>
    </recommendedName>
</protein>
<evidence type="ECO:0000313" key="2">
    <source>
        <dbReference type="Proteomes" id="UP000654913"/>
    </source>
</evidence>
<dbReference type="GeneID" id="64967343"/>
<dbReference type="AlphaFoldDB" id="A0A7R7X9Q7"/>
<name>A0A7R7X9Q7_9EURO</name>
<evidence type="ECO:0008006" key="3">
    <source>
        <dbReference type="Google" id="ProtNLM"/>
    </source>
</evidence>
<dbReference type="RefSeq" id="XP_041549532.1">
    <property type="nucleotide sequence ID" value="XM_041697774.1"/>
</dbReference>
<proteinExistence type="predicted"/>
<sequence>MLYLTTGVCDRAGTVDISESLSTEQLQRPLKKGDKIRILDLLDVPVFFEVKTDDFQAHRRIGNVVYTAQEPILQYVSYQSLKRRIESACESPNLAFCSLRIQHTLIGRNTITGEPEADFKSKSMNEVHRIFAAALQIWEESSIWAEIKDILSSAATADKITKIIGFRCGRMPASDDVPHTSYNAAFQHALLLTLQQFVEESWGHEVICAVPDPAYTDWDIYPFFALLELMS</sequence>
<dbReference type="OrthoDB" id="5230585at2759"/>
<dbReference type="EMBL" id="AP024443">
    <property type="protein sequence ID" value="BCS17338.1"/>
    <property type="molecule type" value="Genomic_DNA"/>
</dbReference>
<gene>
    <name evidence="1" type="ORF">APUU_10166S</name>
</gene>
<keyword evidence="2" id="KW-1185">Reference proteome</keyword>
<reference evidence="1" key="2">
    <citation type="submission" date="2021-02" db="EMBL/GenBank/DDBJ databases">
        <title>Aspergillus puulaauensis MK2 genome sequence.</title>
        <authorList>
            <person name="Futagami T."/>
            <person name="Mori K."/>
            <person name="Kadooka C."/>
            <person name="Tanaka T."/>
        </authorList>
    </citation>
    <scope>NUCLEOTIDE SEQUENCE</scope>
    <source>
        <strain evidence="1">MK2</strain>
    </source>
</reference>
<dbReference type="Proteomes" id="UP000654913">
    <property type="component" value="Chromosome 1"/>
</dbReference>
<dbReference type="KEGG" id="apuu:APUU_10166S"/>